<dbReference type="InterPro" id="IPR003473">
    <property type="entry name" value="NadA"/>
</dbReference>
<gene>
    <name evidence="1" type="ORF">PITG_20131</name>
</gene>
<dbReference type="InterPro" id="IPR036094">
    <property type="entry name" value="NadA_sf"/>
</dbReference>
<protein>
    <submittedName>
        <fullName evidence="1">Uncharacterized protein</fullName>
    </submittedName>
</protein>
<dbReference type="HOGENOM" id="CLU_786358_0_0_1"/>
<dbReference type="OrthoDB" id="10263978at2759"/>
<dbReference type="GeneID" id="9466945"/>
<dbReference type="Proteomes" id="UP000006643">
    <property type="component" value="Unassembled WGS sequence"/>
</dbReference>
<accession>D0P308</accession>
<dbReference type="EMBL" id="DS028326">
    <property type="protein sequence ID" value="EEY58537.1"/>
    <property type="molecule type" value="Genomic_DNA"/>
</dbReference>
<evidence type="ECO:0000313" key="1">
    <source>
        <dbReference type="EMBL" id="EEY58537.1"/>
    </source>
</evidence>
<dbReference type="Pfam" id="PF02445">
    <property type="entry name" value="NadA"/>
    <property type="match status" value="1"/>
</dbReference>
<evidence type="ECO:0000313" key="2">
    <source>
        <dbReference type="Proteomes" id="UP000006643"/>
    </source>
</evidence>
<dbReference type="SUPFAM" id="SSF142754">
    <property type="entry name" value="NadA-like"/>
    <property type="match status" value="1"/>
</dbReference>
<reference evidence="2" key="1">
    <citation type="journal article" date="2009" name="Nature">
        <title>Genome sequence and analysis of the Irish potato famine pathogen Phytophthora infestans.</title>
        <authorList>
            <consortium name="The Broad Institute Genome Sequencing Platform"/>
            <person name="Haas B.J."/>
            <person name="Kamoun S."/>
            <person name="Zody M.C."/>
            <person name="Jiang R.H."/>
            <person name="Handsaker R.E."/>
            <person name="Cano L.M."/>
            <person name="Grabherr M."/>
            <person name="Kodira C.D."/>
            <person name="Raffaele S."/>
            <person name="Torto-Alalibo T."/>
            <person name="Bozkurt T.O."/>
            <person name="Ah-Fong A.M."/>
            <person name="Alvarado L."/>
            <person name="Anderson V.L."/>
            <person name="Armstrong M.R."/>
            <person name="Avrova A."/>
            <person name="Baxter L."/>
            <person name="Beynon J."/>
            <person name="Boevink P.C."/>
            <person name="Bollmann S.R."/>
            <person name="Bos J.I."/>
            <person name="Bulone V."/>
            <person name="Cai G."/>
            <person name="Cakir C."/>
            <person name="Carrington J.C."/>
            <person name="Chawner M."/>
            <person name="Conti L."/>
            <person name="Costanzo S."/>
            <person name="Ewan R."/>
            <person name="Fahlgren N."/>
            <person name="Fischbach M.A."/>
            <person name="Fugelstad J."/>
            <person name="Gilroy E.M."/>
            <person name="Gnerre S."/>
            <person name="Green P.J."/>
            <person name="Grenville-Briggs L.J."/>
            <person name="Griffith J."/>
            <person name="Grunwald N.J."/>
            <person name="Horn K."/>
            <person name="Horner N.R."/>
            <person name="Hu C.H."/>
            <person name="Huitema E."/>
            <person name="Jeong D.H."/>
            <person name="Jones A.M."/>
            <person name="Jones J.D."/>
            <person name="Jones R.W."/>
            <person name="Karlsson E.K."/>
            <person name="Kunjeti S.G."/>
            <person name="Lamour K."/>
            <person name="Liu Z."/>
            <person name="Ma L."/>
            <person name="Maclean D."/>
            <person name="Chibucos M.C."/>
            <person name="McDonald H."/>
            <person name="McWalters J."/>
            <person name="Meijer H.J."/>
            <person name="Morgan W."/>
            <person name="Morris P.F."/>
            <person name="Munro C.A."/>
            <person name="O'Neill K."/>
            <person name="Ospina-Giraldo M."/>
            <person name="Pinzon A."/>
            <person name="Pritchard L."/>
            <person name="Ramsahoye B."/>
            <person name="Ren Q."/>
            <person name="Restrepo S."/>
            <person name="Roy S."/>
            <person name="Sadanandom A."/>
            <person name="Savidor A."/>
            <person name="Schornack S."/>
            <person name="Schwartz D.C."/>
            <person name="Schumann U.D."/>
            <person name="Schwessinger B."/>
            <person name="Seyer L."/>
            <person name="Sharpe T."/>
            <person name="Silvar C."/>
            <person name="Song J."/>
            <person name="Studholme D.J."/>
            <person name="Sykes S."/>
            <person name="Thines M."/>
            <person name="van de Vondervoort P.J."/>
            <person name="Phuntumart V."/>
            <person name="Wawra S."/>
            <person name="Weide R."/>
            <person name="Win J."/>
            <person name="Young C."/>
            <person name="Zhou S."/>
            <person name="Fry W."/>
            <person name="Meyers B.C."/>
            <person name="van West P."/>
            <person name="Ristaino J."/>
            <person name="Govers F."/>
            <person name="Birch P.R."/>
            <person name="Whisson S.C."/>
            <person name="Judelson H.S."/>
            <person name="Nusbaum C."/>
        </authorList>
    </citation>
    <scope>NUCLEOTIDE SEQUENCE [LARGE SCALE GENOMIC DNA]</scope>
    <source>
        <strain evidence="2">T30-4</strain>
    </source>
</reference>
<dbReference type="VEuPathDB" id="FungiDB:PITG_20131"/>
<organism evidence="1 2">
    <name type="scientific">Phytophthora infestans (strain T30-4)</name>
    <name type="common">Potato late blight agent</name>
    <dbReference type="NCBI Taxonomy" id="403677"/>
    <lineage>
        <taxon>Eukaryota</taxon>
        <taxon>Sar</taxon>
        <taxon>Stramenopiles</taxon>
        <taxon>Oomycota</taxon>
        <taxon>Peronosporomycetes</taxon>
        <taxon>Peronosporales</taxon>
        <taxon>Peronosporaceae</taxon>
        <taxon>Phytophthora</taxon>
    </lineage>
</organism>
<name>D0P308_PHYIT</name>
<dbReference type="STRING" id="403677.D0P308"/>
<dbReference type="Gene3D" id="3.40.50.10800">
    <property type="entry name" value="NadA-like"/>
    <property type="match status" value="3"/>
</dbReference>
<dbReference type="GO" id="GO:0008987">
    <property type="term" value="F:quinolinate synthetase A activity"/>
    <property type="evidence" value="ECO:0007669"/>
    <property type="project" value="InterPro"/>
</dbReference>
<keyword evidence="2" id="KW-1185">Reference proteome</keyword>
<dbReference type="GO" id="GO:0051539">
    <property type="term" value="F:4 iron, 4 sulfur cluster binding"/>
    <property type="evidence" value="ECO:0007669"/>
    <property type="project" value="InterPro"/>
</dbReference>
<dbReference type="GO" id="GO:0009435">
    <property type="term" value="P:NAD+ biosynthetic process"/>
    <property type="evidence" value="ECO:0007669"/>
    <property type="project" value="UniProtKB-UniPathway"/>
</dbReference>
<dbReference type="AlphaFoldDB" id="D0P308"/>
<sequence length="353" mass="40006">MGDFVGSTTAILDYCKNSSAKQFIVGTEDGTGYQLRLDSPDKEFIFATKFLVCPNMKVNNLKKLVKCLETMQPQIYVPTEVADKARTSLERMLQVHPSRQTSHAEQDAERGQEIMEIDELESLHVSGQPVQRRCQLKIEEEIDGNQHRRQVVVQKEMLQLQTTQKRIETNYRLIESRIQSKQDQRIGEMQQQTDTQLRDFGNRFKSTQAELPQRVETLVKLSLERRNDSLQDQLQQKLLEAQAQHLRDIESKNQNSLAAISAKLDKAAGCTAWCGITDSSKNVKTFVRRAAVRALEALLRAHAGDTVHASSKKDQFDIYARGTDSSSVVRAQSIKSLSAILLKFSCDEEAHNL</sequence>
<dbReference type="UniPathway" id="UPA00253">
    <property type="reaction ID" value="UER00327"/>
</dbReference>
<dbReference type="KEGG" id="pif:PITG_20131"/>
<dbReference type="InParanoid" id="D0P308"/>
<proteinExistence type="predicted"/>